<dbReference type="PROSITE" id="PS51005">
    <property type="entry name" value="NAC"/>
    <property type="match status" value="1"/>
</dbReference>
<dbReference type="InterPro" id="IPR003441">
    <property type="entry name" value="NAC-dom"/>
</dbReference>
<evidence type="ECO:0000313" key="7">
    <source>
        <dbReference type="Proteomes" id="UP000197138"/>
    </source>
</evidence>
<feature type="domain" description="NAC" evidence="5">
    <location>
        <begin position="18"/>
        <end position="168"/>
    </location>
</feature>
<dbReference type="FunFam" id="2.170.150.80:FF:000006">
    <property type="entry name" value="NAC domain-containing protein 100-like"/>
    <property type="match status" value="1"/>
</dbReference>
<sequence length="361" mass="40870">MEMENVPGIGKEDHRIDLPPGFRFHPTDEELISHYLHKKVMDVNFWASAIGEVDLNKSEPWDLPRKAKMGEKEWYFFCIRDRKYPTGLRTNRATEAGYWKATGKDKEIYRGKSLVGMKKTLVFYRGRAPKGEKTNWVMHEYRLDGKLSHQYLPKSAKNEWVISRVFEKTAGGKKIHITDLMRVGSIANQDCPALPPLTDSSPQTTKAEPVPESAAYVPCFSNPIENKEHTDPLFTNIDPLFSVSSNASTVPRVPILGSLYSGQPVSIPPNQEYPGPVLMQEQSILRALLENPNLKVEREMIDASQEVVLASNMNHPEMSSVVPGFDLGRRVAFRDQHQHQHQQAPSTSAAGPSELDFIWNY</sequence>
<keyword evidence="8" id="KW-1185">Reference proteome</keyword>
<evidence type="ECO:0000259" key="5">
    <source>
        <dbReference type="PROSITE" id="PS51005"/>
    </source>
</evidence>
<evidence type="ECO:0000256" key="2">
    <source>
        <dbReference type="ARBA" id="ARBA00023125"/>
    </source>
</evidence>
<accession>A0A218VY90</accession>
<dbReference type="AlphaFoldDB" id="A0A218VY90"/>
<reference evidence="7" key="1">
    <citation type="journal article" date="2017" name="Plant J.">
        <title>The pomegranate (Punica granatum L.) genome and the genomics of punicalagin biosynthesis.</title>
        <authorList>
            <person name="Qin G."/>
            <person name="Xu C."/>
            <person name="Ming R."/>
            <person name="Tang H."/>
            <person name="Guyot R."/>
            <person name="Kramer E.M."/>
            <person name="Hu Y."/>
            <person name="Yi X."/>
            <person name="Qi Y."/>
            <person name="Xu X."/>
            <person name="Gao Z."/>
            <person name="Pan H."/>
            <person name="Jian J."/>
            <person name="Tian Y."/>
            <person name="Yue Z."/>
            <person name="Xu Y."/>
        </authorList>
    </citation>
    <scope>NUCLEOTIDE SEQUENCE [LARGE SCALE GENOMIC DNA]</scope>
    <source>
        <strain evidence="7">cv. Dabenzi</strain>
    </source>
</reference>
<dbReference type="Proteomes" id="UP000515151">
    <property type="component" value="Chromosome 7"/>
</dbReference>
<keyword evidence="1" id="KW-0805">Transcription regulation</keyword>
<dbReference type="GeneID" id="116215195"/>
<dbReference type="Gene3D" id="2.170.150.80">
    <property type="entry name" value="NAC domain"/>
    <property type="match status" value="1"/>
</dbReference>
<evidence type="ECO:0000256" key="3">
    <source>
        <dbReference type="ARBA" id="ARBA00023163"/>
    </source>
</evidence>
<organism evidence="6 7">
    <name type="scientific">Punica granatum</name>
    <name type="common">Pomegranate</name>
    <dbReference type="NCBI Taxonomy" id="22663"/>
    <lineage>
        <taxon>Eukaryota</taxon>
        <taxon>Viridiplantae</taxon>
        <taxon>Streptophyta</taxon>
        <taxon>Embryophyta</taxon>
        <taxon>Tracheophyta</taxon>
        <taxon>Spermatophyta</taxon>
        <taxon>Magnoliopsida</taxon>
        <taxon>eudicotyledons</taxon>
        <taxon>Gunneridae</taxon>
        <taxon>Pentapetalae</taxon>
        <taxon>rosids</taxon>
        <taxon>malvids</taxon>
        <taxon>Myrtales</taxon>
        <taxon>Lythraceae</taxon>
        <taxon>Punica</taxon>
    </lineage>
</organism>
<dbReference type="InterPro" id="IPR036093">
    <property type="entry name" value="NAC_dom_sf"/>
</dbReference>
<dbReference type="GO" id="GO:0000976">
    <property type="term" value="F:transcription cis-regulatory region binding"/>
    <property type="evidence" value="ECO:0007669"/>
    <property type="project" value="UniProtKB-ARBA"/>
</dbReference>
<dbReference type="OrthoDB" id="1424968at2759"/>
<protein>
    <submittedName>
        <fullName evidence="9">NAC domain-containing protein 79-like</fullName>
    </submittedName>
</protein>
<evidence type="ECO:0000313" key="9">
    <source>
        <dbReference type="RefSeq" id="XP_031406668.1"/>
    </source>
</evidence>
<evidence type="ECO:0000256" key="4">
    <source>
        <dbReference type="ARBA" id="ARBA00023242"/>
    </source>
</evidence>
<dbReference type="PANTHER" id="PTHR31744:SF104">
    <property type="entry name" value="NAC DOMAIN-CONTAINING PROTEIN 100"/>
    <property type="match status" value="1"/>
</dbReference>
<gene>
    <name evidence="9" type="primary">LOC116215195</name>
    <name evidence="6" type="ORF">CDL15_Pgr008873</name>
</gene>
<reference evidence="9" key="4">
    <citation type="submission" date="2025-04" db="UniProtKB">
        <authorList>
            <consortium name="RefSeq"/>
        </authorList>
    </citation>
    <scope>IDENTIFICATION</scope>
    <source>
        <tissue evidence="9">Leaf</tissue>
    </source>
</reference>
<dbReference type="SUPFAM" id="SSF101941">
    <property type="entry name" value="NAC domain"/>
    <property type="match status" value="1"/>
</dbReference>
<evidence type="ECO:0000313" key="6">
    <source>
        <dbReference type="EMBL" id="OWM65283.1"/>
    </source>
</evidence>
<keyword evidence="3" id="KW-0804">Transcription</keyword>
<name>A0A218VY90_PUNGR</name>
<dbReference type="PANTHER" id="PTHR31744">
    <property type="entry name" value="PROTEIN CUP-SHAPED COTYLEDON 2-RELATED"/>
    <property type="match status" value="1"/>
</dbReference>
<reference evidence="8" key="3">
    <citation type="journal article" date="2020" name="Plant Biotechnol. J.">
        <title>The pomegranate (Punica granatum L.) draft genome dissects genetic divergence between soft- and hard-seeded cultivars.</title>
        <authorList>
            <person name="Luo X."/>
            <person name="Li H."/>
            <person name="Wu Z."/>
            <person name="Yao W."/>
            <person name="Zhao P."/>
            <person name="Cao D."/>
            <person name="Yu H."/>
            <person name="Li K."/>
            <person name="Poudel K."/>
            <person name="Zhao D."/>
            <person name="Zhang F."/>
            <person name="Xia X."/>
            <person name="Chen L."/>
            <person name="Wang Q."/>
            <person name="Jing D."/>
            <person name="Cao S."/>
        </authorList>
    </citation>
    <scope>NUCLEOTIDE SEQUENCE [LARGE SCALE GENOMIC DNA]</scope>
</reference>
<dbReference type="Pfam" id="PF02365">
    <property type="entry name" value="NAM"/>
    <property type="match status" value="1"/>
</dbReference>
<keyword evidence="4" id="KW-0539">Nucleus</keyword>
<evidence type="ECO:0000313" key="8">
    <source>
        <dbReference type="Proteomes" id="UP000515151"/>
    </source>
</evidence>
<dbReference type="Proteomes" id="UP000197138">
    <property type="component" value="Unassembled WGS sequence"/>
</dbReference>
<proteinExistence type="predicted"/>
<keyword evidence="2" id="KW-0238">DNA-binding</keyword>
<evidence type="ECO:0000256" key="1">
    <source>
        <dbReference type="ARBA" id="ARBA00023015"/>
    </source>
</evidence>
<reference evidence="6" key="2">
    <citation type="submission" date="2017-06" db="EMBL/GenBank/DDBJ databases">
        <title>The pomegranate genome and the genomics of punicalagin biosynthesis.</title>
        <authorList>
            <person name="Xu C."/>
        </authorList>
    </citation>
    <scope>NUCLEOTIDE SEQUENCE [LARGE SCALE GENOMIC DNA]</scope>
    <source>
        <tissue evidence="6">Fresh leaf</tissue>
    </source>
</reference>
<dbReference type="GO" id="GO:0006355">
    <property type="term" value="P:regulation of DNA-templated transcription"/>
    <property type="evidence" value="ECO:0007669"/>
    <property type="project" value="InterPro"/>
</dbReference>
<dbReference type="RefSeq" id="XP_031406668.1">
    <property type="nucleotide sequence ID" value="XM_031550808.1"/>
</dbReference>
<dbReference type="EMBL" id="MTKT01005615">
    <property type="protein sequence ID" value="OWM65283.1"/>
    <property type="molecule type" value="Genomic_DNA"/>
</dbReference>